<dbReference type="RefSeq" id="WP_109065940.1">
    <property type="nucleotide sequence ID" value="NZ_JAUQUJ010000014.1"/>
</dbReference>
<keyword evidence="5" id="KW-0812">Transmembrane</keyword>
<keyword evidence="3" id="KW-0813">Transport</keyword>
<evidence type="ECO:0000256" key="3">
    <source>
        <dbReference type="ARBA" id="ARBA00022448"/>
    </source>
</evidence>
<protein>
    <submittedName>
        <fullName evidence="8">Uncharacterized protein</fullName>
    </submittedName>
</protein>
<dbReference type="SUPFAM" id="SSF56954">
    <property type="entry name" value="Outer membrane efflux proteins (OEP)"/>
    <property type="match status" value="1"/>
</dbReference>
<dbReference type="AlphaFoldDB" id="A0A2U2BYB0"/>
<evidence type="ECO:0000313" key="9">
    <source>
        <dbReference type="Proteomes" id="UP000245014"/>
    </source>
</evidence>
<dbReference type="GO" id="GO:1990281">
    <property type="term" value="C:efflux pump complex"/>
    <property type="evidence" value="ECO:0007669"/>
    <property type="project" value="TreeGrafter"/>
</dbReference>
<evidence type="ECO:0000256" key="4">
    <source>
        <dbReference type="ARBA" id="ARBA00022452"/>
    </source>
</evidence>
<dbReference type="InterPro" id="IPR003423">
    <property type="entry name" value="OMP_efflux"/>
</dbReference>
<dbReference type="GO" id="GO:0015288">
    <property type="term" value="F:porin activity"/>
    <property type="evidence" value="ECO:0007669"/>
    <property type="project" value="TreeGrafter"/>
</dbReference>
<dbReference type="GO" id="GO:0009279">
    <property type="term" value="C:cell outer membrane"/>
    <property type="evidence" value="ECO:0007669"/>
    <property type="project" value="UniProtKB-SubCell"/>
</dbReference>
<accession>A0A2U2BYB0</accession>
<gene>
    <name evidence="8" type="ORF">DF188_09875</name>
</gene>
<dbReference type="Pfam" id="PF02321">
    <property type="entry name" value="OEP"/>
    <property type="match status" value="2"/>
</dbReference>
<dbReference type="PANTHER" id="PTHR30026">
    <property type="entry name" value="OUTER MEMBRANE PROTEIN TOLC"/>
    <property type="match status" value="1"/>
</dbReference>
<dbReference type="InterPro" id="IPR051906">
    <property type="entry name" value="TolC-like"/>
</dbReference>
<name>A0A2U2BYB0_9BACT</name>
<dbReference type="GO" id="GO:0015562">
    <property type="term" value="F:efflux transmembrane transporter activity"/>
    <property type="evidence" value="ECO:0007669"/>
    <property type="project" value="InterPro"/>
</dbReference>
<evidence type="ECO:0000256" key="1">
    <source>
        <dbReference type="ARBA" id="ARBA00004442"/>
    </source>
</evidence>
<evidence type="ECO:0000256" key="2">
    <source>
        <dbReference type="ARBA" id="ARBA00007613"/>
    </source>
</evidence>
<evidence type="ECO:0000313" key="8">
    <source>
        <dbReference type="EMBL" id="PWE19443.1"/>
    </source>
</evidence>
<dbReference type="Gene3D" id="1.20.1600.10">
    <property type="entry name" value="Outer membrane efflux proteins (OEP)"/>
    <property type="match status" value="1"/>
</dbReference>
<evidence type="ECO:0000256" key="6">
    <source>
        <dbReference type="ARBA" id="ARBA00023136"/>
    </source>
</evidence>
<comment type="similarity">
    <text evidence="2">Belongs to the outer membrane factor (OMF) (TC 1.B.17) family.</text>
</comment>
<evidence type="ECO:0000256" key="7">
    <source>
        <dbReference type="ARBA" id="ARBA00023237"/>
    </source>
</evidence>
<comment type="subcellular location">
    <subcellularLocation>
        <location evidence="1">Cell outer membrane</location>
    </subcellularLocation>
</comment>
<comment type="caution">
    <text evidence="8">The sequence shown here is derived from an EMBL/GenBank/DDBJ whole genome shotgun (WGS) entry which is preliminary data.</text>
</comment>
<sequence length="448" mass="52262">MIIRFSIFTSLLFGYINALSLKEGFIKSLQNDPNVLVRQNELNKIKYDIDKARGLFYPTIDLEARAYNQRTSTDSYRPENGSLQRNDEYVVRLEQPIYKGFETINENRIQNARYESAEYYLKEEQNSLALRYVQNYLNVLKSSDLLNLSTESYNMSEDIFKKTSRKVEMGYGTKLEYERAKGNLEESSVNLSIDKLSLQDSIQYLYDNIQEEVKETDLIKEDFNYTLPKTQDKALNFALVNHPSMFVSVINIDIAKFEQKKELKSFHPELNLEAKYNLNDGSYRETNAKPNNQYEIGLKLVYNLYNGGKDLANNRKMKETIKEKSILLDQTKKDIKNALALSWNSYILNQEKLKRLENFVKTREAVLDATYQEFGLGTRDLGSVVDAHLDYISTKRNYISTKYDLLLAHYRVLYSIGILSDVLLEHMDNTLFVNEFSNMNEIFTKNIK</sequence>
<reference evidence="8 9" key="1">
    <citation type="submission" date="2018-05" db="EMBL/GenBank/DDBJ databases">
        <title>Antimicrobial susceptibility testing and genomic analysis of Arcobacter skirrowii strains and one Arcobacter butzleri isolated from German poultry farms.</title>
        <authorList>
            <person name="Haenel I."/>
            <person name="Hotzel H."/>
            <person name="Tomaso H."/>
            <person name="Busch A."/>
        </authorList>
    </citation>
    <scope>NUCLEOTIDE SEQUENCE [LARGE SCALE GENOMIC DNA]</scope>
    <source>
        <strain evidence="9">v</strain>
    </source>
</reference>
<dbReference type="PANTHER" id="PTHR30026:SF20">
    <property type="entry name" value="OUTER MEMBRANE PROTEIN TOLC"/>
    <property type="match status" value="1"/>
</dbReference>
<dbReference type="EMBL" id="QEYI01000014">
    <property type="protein sequence ID" value="PWE19443.1"/>
    <property type="molecule type" value="Genomic_DNA"/>
</dbReference>
<keyword evidence="4" id="KW-1134">Transmembrane beta strand</keyword>
<organism evidence="8 9">
    <name type="scientific">Aliarcobacter skirrowii</name>
    <dbReference type="NCBI Taxonomy" id="28200"/>
    <lineage>
        <taxon>Bacteria</taxon>
        <taxon>Pseudomonadati</taxon>
        <taxon>Campylobacterota</taxon>
        <taxon>Epsilonproteobacteria</taxon>
        <taxon>Campylobacterales</taxon>
        <taxon>Arcobacteraceae</taxon>
        <taxon>Aliarcobacter</taxon>
    </lineage>
</organism>
<evidence type="ECO:0000256" key="5">
    <source>
        <dbReference type="ARBA" id="ARBA00022692"/>
    </source>
</evidence>
<keyword evidence="6" id="KW-0472">Membrane</keyword>
<proteinExistence type="inferred from homology"/>
<dbReference type="Proteomes" id="UP000245014">
    <property type="component" value="Unassembled WGS sequence"/>
</dbReference>
<keyword evidence="7" id="KW-0998">Cell outer membrane</keyword>